<evidence type="ECO:0000313" key="1">
    <source>
        <dbReference type="EMBL" id="MBU3877748.1"/>
    </source>
</evidence>
<comment type="caution">
    <text evidence="1">The sequence shown here is derived from an EMBL/GenBank/DDBJ whole genome shotgun (WGS) entry which is preliminary data.</text>
</comment>
<evidence type="ECO:0000313" key="2">
    <source>
        <dbReference type="Proteomes" id="UP000723714"/>
    </source>
</evidence>
<organism evidence="1 2">
    <name type="scientific">Faecalicatena faecalis</name>
    <dbReference type="NCBI Taxonomy" id="2726362"/>
    <lineage>
        <taxon>Bacteria</taxon>
        <taxon>Bacillati</taxon>
        <taxon>Bacillota</taxon>
        <taxon>Clostridia</taxon>
        <taxon>Lachnospirales</taxon>
        <taxon>Lachnospiraceae</taxon>
        <taxon>Faecalicatena</taxon>
    </lineage>
</organism>
<reference evidence="1 2" key="1">
    <citation type="submission" date="2021-06" db="EMBL/GenBank/DDBJ databases">
        <title>Faecalicatena sp. nov. isolated from porcine feces.</title>
        <authorList>
            <person name="Oh B.S."/>
            <person name="Lee J.H."/>
        </authorList>
    </citation>
    <scope>NUCLEOTIDE SEQUENCE [LARGE SCALE GENOMIC DNA]</scope>
    <source>
        <strain evidence="1 2">AGMB00832</strain>
    </source>
</reference>
<keyword evidence="2" id="KW-1185">Reference proteome</keyword>
<protein>
    <submittedName>
        <fullName evidence="1">Polya polymerase</fullName>
    </submittedName>
</protein>
<dbReference type="RefSeq" id="WP_216244366.1">
    <property type="nucleotide sequence ID" value="NZ_JABACJ020000022.1"/>
</dbReference>
<dbReference type="EMBL" id="JABACJ020000022">
    <property type="protein sequence ID" value="MBU3877748.1"/>
    <property type="molecule type" value="Genomic_DNA"/>
</dbReference>
<proteinExistence type="predicted"/>
<accession>A0ABS6D8H0</accession>
<gene>
    <name evidence="1" type="ORF">HGO97_018240</name>
</gene>
<name>A0ABS6D8H0_9FIRM</name>
<sequence>MKHLRTDIEITKFLMQIKKCHGEVYYETIEGDVLNLSSALSQYVFCSIARQPHYWNTGVVRCELDEDYALLTEYLYEGDE</sequence>
<dbReference type="Proteomes" id="UP000723714">
    <property type="component" value="Unassembled WGS sequence"/>
</dbReference>